<dbReference type="SUPFAM" id="SSF53067">
    <property type="entry name" value="Actin-like ATPase domain"/>
    <property type="match status" value="1"/>
</dbReference>
<dbReference type="PANTHER" id="PTHR14187">
    <property type="entry name" value="ALPHA KINASE/ELONGATION FACTOR 2 KINASE"/>
    <property type="match status" value="1"/>
</dbReference>
<dbReference type="PANTHER" id="PTHR14187:SF5">
    <property type="entry name" value="HEAT SHOCK 70 KDA PROTEIN 12A"/>
    <property type="match status" value="1"/>
</dbReference>
<dbReference type="OrthoDB" id="2963168at2759"/>
<evidence type="ECO:0008006" key="3">
    <source>
        <dbReference type="Google" id="ProtNLM"/>
    </source>
</evidence>
<dbReference type="Gene3D" id="3.30.420.40">
    <property type="match status" value="2"/>
</dbReference>
<gene>
    <name evidence="1" type="ORF">M378DRAFT_174302</name>
</gene>
<evidence type="ECO:0000313" key="2">
    <source>
        <dbReference type="Proteomes" id="UP000054549"/>
    </source>
</evidence>
<dbReference type="InParanoid" id="A0A0C2SK77"/>
<dbReference type="CDD" id="cd10170">
    <property type="entry name" value="ASKHA_NBD_HSP70"/>
    <property type="match status" value="1"/>
</dbReference>
<dbReference type="AlphaFoldDB" id="A0A0C2SK77"/>
<dbReference type="STRING" id="946122.A0A0C2SK77"/>
<dbReference type="HOGENOM" id="CLU_009958_4_2_1"/>
<evidence type="ECO:0000313" key="1">
    <source>
        <dbReference type="EMBL" id="KIL54339.1"/>
    </source>
</evidence>
<dbReference type="EMBL" id="KN818804">
    <property type="protein sequence ID" value="KIL54339.1"/>
    <property type="molecule type" value="Genomic_DNA"/>
</dbReference>
<dbReference type="InterPro" id="IPR043129">
    <property type="entry name" value="ATPase_NBD"/>
</dbReference>
<name>A0A0C2SK77_AMAMK</name>
<keyword evidence="2" id="KW-1185">Reference proteome</keyword>
<reference evidence="1 2" key="1">
    <citation type="submission" date="2014-04" db="EMBL/GenBank/DDBJ databases">
        <title>Evolutionary Origins and Diversification of the Mycorrhizal Mutualists.</title>
        <authorList>
            <consortium name="DOE Joint Genome Institute"/>
            <consortium name="Mycorrhizal Genomics Consortium"/>
            <person name="Kohler A."/>
            <person name="Kuo A."/>
            <person name="Nagy L.G."/>
            <person name="Floudas D."/>
            <person name="Copeland A."/>
            <person name="Barry K.W."/>
            <person name="Cichocki N."/>
            <person name="Veneault-Fourrey C."/>
            <person name="LaButti K."/>
            <person name="Lindquist E.A."/>
            <person name="Lipzen A."/>
            <person name="Lundell T."/>
            <person name="Morin E."/>
            <person name="Murat C."/>
            <person name="Riley R."/>
            <person name="Ohm R."/>
            <person name="Sun H."/>
            <person name="Tunlid A."/>
            <person name="Henrissat B."/>
            <person name="Grigoriev I.V."/>
            <person name="Hibbett D.S."/>
            <person name="Martin F."/>
        </authorList>
    </citation>
    <scope>NUCLEOTIDE SEQUENCE [LARGE SCALE GENOMIC DNA]</scope>
    <source>
        <strain evidence="1 2">Koide BX008</strain>
    </source>
</reference>
<sequence>IVCYSPDGTVVAAGAETDPETNHVLAEMDDVTRVEWFKLHLRPPHLAPSQEFERQKLRSFPKNKTPIQVFGDLLRYLFQSTMKYIKDSELWSWKSVERNVYFVLSHPNGWEGKQQSQMRNAAIAAGLVYKSLALERISFVPEGEASLHFCLNKNPNLRNNHDGMLVVDCGGGTIDVSAYSQTTKGRFKEISPSECLFQGSVFVTHRAQEYFKQKLLNSKYGSEHEIEFMASTFDKVTKCTFDDPNIPYFVKFGGLRDNDRTFDIRSGSIKIPGTQIAKFFQPALQNIIQVIERQRSKSTLTIKTVLLVGGFARSEYLFSLLNSHFTRGVSITRPDITHLNKAVADGAVSYYLDHYVTDRVSKYSYGLRVSAIFDPTDPEHVRRGNTKYMQADGKYYIPGTFSTILKKGTAVAEETRFRESYVEQLTPEEFSRWTESTTSLQCYRGEAESPPEWIDLEPNSFLHACLIQADVTNVKKNMISKYNPLTEKRYYQFDHDVEMLFGLTELKSYVAWKENGIEKRCVFSVIFSSSPFKGSLRSQAFVVYDD</sequence>
<dbReference type="Gene3D" id="3.90.640.10">
    <property type="entry name" value="Actin, Chain A, domain 4"/>
    <property type="match status" value="1"/>
</dbReference>
<protein>
    <recommendedName>
        <fullName evidence="3">Heat shock 70 kDa protein 12A</fullName>
    </recommendedName>
</protein>
<dbReference type="Proteomes" id="UP000054549">
    <property type="component" value="Unassembled WGS sequence"/>
</dbReference>
<feature type="non-terminal residue" evidence="1">
    <location>
        <position position="1"/>
    </location>
</feature>
<proteinExistence type="predicted"/>
<organism evidence="1 2">
    <name type="scientific">Amanita muscaria (strain Koide BX008)</name>
    <dbReference type="NCBI Taxonomy" id="946122"/>
    <lineage>
        <taxon>Eukaryota</taxon>
        <taxon>Fungi</taxon>
        <taxon>Dikarya</taxon>
        <taxon>Basidiomycota</taxon>
        <taxon>Agaricomycotina</taxon>
        <taxon>Agaricomycetes</taxon>
        <taxon>Agaricomycetidae</taxon>
        <taxon>Agaricales</taxon>
        <taxon>Pluteineae</taxon>
        <taxon>Amanitaceae</taxon>
        <taxon>Amanita</taxon>
    </lineage>
</organism>
<accession>A0A0C2SK77</accession>